<dbReference type="PANTHER" id="PTHR38098:SF1">
    <property type="entry name" value="LPS-ASSEMBLY LIPOPROTEIN LPTE"/>
    <property type="match status" value="1"/>
</dbReference>
<evidence type="ECO:0000313" key="7">
    <source>
        <dbReference type="EMBL" id="MDD0816228.1"/>
    </source>
</evidence>
<protein>
    <recommendedName>
        <fullName evidence="6">LPS-assembly lipoprotein LptE</fullName>
    </recommendedName>
</protein>
<dbReference type="PANTHER" id="PTHR38098">
    <property type="entry name" value="LPS-ASSEMBLY LIPOPROTEIN LPTE"/>
    <property type="match status" value="1"/>
</dbReference>
<keyword evidence="4 6" id="KW-0998">Cell outer membrane</keyword>
<dbReference type="Gene3D" id="3.30.160.150">
    <property type="entry name" value="Lipoprotein like domain"/>
    <property type="match status" value="1"/>
</dbReference>
<evidence type="ECO:0000256" key="1">
    <source>
        <dbReference type="ARBA" id="ARBA00022729"/>
    </source>
</evidence>
<evidence type="ECO:0000256" key="6">
    <source>
        <dbReference type="HAMAP-Rule" id="MF_01186"/>
    </source>
</evidence>
<comment type="subcellular location">
    <subcellularLocation>
        <location evidence="6">Cell outer membrane</location>
        <topology evidence="6">Lipid-anchor</topology>
    </subcellularLocation>
</comment>
<reference evidence="7 8" key="1">
    <citation type="submission" date="2023-02" db="EMBL/GenBank/DDBJ databases">
        <title>Bacterial whole genome sequence for Curvibacter sp. HBC28.</title>
        <authorList>
            <person name="Le V."/>
            <person name="Ko S.-R."/>
            <person name="Ahn C.-Y."/>
            <person name="Oh H.-M."/>
        </authorList>
    </citation>
    <scope>NUCLEOTIDE SEQUENCE [LARGE SCALE GENOMIC DNA]</scope>
    <source>
        <strain evidence="7 8">HBC28</strain>
    </source>
</reference>
<evidence type="ECO:0000256" key="4">
    <source>
        <dbReference type="ARBA" id="ARBA00023237"/>
    </source>
</evidence>
<dbReference type="RefSeq" id="WP_273927919.1">
    <property type="nucleotide sequence ID" value="NZ_JAQSIO010000006.1"/>
</dbReference>
<comment type="subunit">
    <text evidence="6">Component of the lipopolysaccharide transport and assembly complex. Interacts with LptD.</text>
</comment>
<evidence type="ECO:0000256" key="5">
    <source>
        <dbReference type="ARBA" id="ARBA00023288"/>
    </source>
</evidence>
<sequence length="165" mass="18977">MQRRTALIWPMGLLLAGCGFKLRQAPDFAFDSAFINGLNNSPLVIELRRNLEATDRVEVVQDPRQMERAQVIIDLLSDQREKVVVALNASGQVRQFQLRVRLRFKLRTLQGKELIAPTEILQQRDINYSETLALAKETEEALLYKSMQTDVVQQLMRRLAAVREL</sequence>
<proteinExistence type="inferred from homology"/>
<evidence type="ECO:0000313" key="8">
    <source>
        <dbReference type="Proteomes" id="UP001528672"/>
    </source>
</evidence>
<dbReference type="HAMAP" id="MF_01186">
    <property type="entry name" value="LPS_assembly_LptE"/>
    <property type="match status" value="1"/>
</dbReference>
<keyword evidence="2 6" id="KW-0472">Membrane</keyword>
<dbReference type="PROSITE" id="PS51257">
    <property type="entry name" value="PROKAR_LIPOPROTEIN"/>
    <property type="match status" value="1"/>
</dbReference>
<keyword evidence="3 6" id="KW-0564">Palmitate</keyword>
<dbReference type="EMBL" id="JAQSIO010000006">
    <property type="protein sequence ID" value="MDD0816228.1"/>
    <property type="molecule type" value="Genomic_DNA"/>
</dbReference>
<keyword evidence="8" id="KW-1185">Reference proteome</keyword>
<keyword evidence="5 6" id="KW-0449">Lipoprotein</keyword>
<comment type="similarity">
    <text evidence="6">Belongs to the LptE lipoprotein family.</text>
</comment>
<accession>A0ABT5MI20</accession>
<comment type="function">
    <text evidence="6">Together with LptD, is involved in the assembly of lipopolysaccharide (LPS) at the surface of the outer membrane. Required for the proper assembly of LptD. Binds LPS and may serve as the LPS recognition site at the outer membrane.</text>
</comment>
<dbReference type="Pfam" id="PF04390">
    <property type="entry name" value="LptE"/>
    <property type="match status" value="1"/>
</dbReference>
<comment type="caution">
    <text evidence="7">The sequence shown here is derived from an EMBL/GenBank/DDBJ whole genome shotgun (WGS) entry which is preliminary data.</text>
</comment>
<name>A0ABT5MI20_9BURK</name>
<evidence type="ECO:0000256" key="3">
    <source>
        <dbReference type="ARBA" id="ARBA00023139"/>
    </source>
</evidence>
<dbReference type="Proteomes" id="UP001528672">
    <property type="component" value="Unassembled WGS sequence"/>
</dbReference>
<gene>
    <name evidence="6 7" type="primary">lptE</name>
    <name evidence="7" type="ORF">PSQ39_16430</name>
</gene>
<evidence type="ECO:0000256" key="2">
    <source>
        <dbReference type="ARBA" id="ARBA00023136"/>
    </source>
</evidence>
<keyword evidence="1 6" id="KW-0732">Signal</keyword>
<dbReference type="InterPro" id="IPR007485">
    <property type="entry name" value="LPS_assembly_LptE"/>
</dbReference>
<organism evidence="7 8">
    <name type="scientific">Curvibacter microcysteis</name>
    <dbReference type="NCBI Taxonomy" id="3026419"/>
    <lineage>
        <taxon>Bacteria</taxon>
        <taxon>Pseudomonadati</taxon>
        <taxon>Pseudomonadota</taxon>
        <taxon>Betaproteobacteria</taxon>
        <taxon>Burkholderiales</taxon>
        <taxon>Comamonadaceae</taxon>
        <taxon>Curvibacter</taxon>
    </lineage>
</organism>